<comment type="caution">
    <text evidence="1">The sequence shown here is derived from an EMBL/GenBank/DDBJ whole genome shotgun (WGS) entry which is preliminary data.</text>
</comment>
<dbReference type="EMBL" id="JBHUFC010000006">
    <property type="protein sequence ID" value="MFD1788768.1"/>
    <property type="molecule type" value="Genomic_DNA"/>
</dbReference>
<dbReference type="PROSITE" id="PS51257">
    <property type="entry name" value="PROKAR_LIPOPROTEIN"/>
    <property type="match status" value="1"/>
</dbReference>
<name>A0ABW4NG80_9SPHN</name>
<protein>
    <recommendedName>
        <fullName evidence="3">Cytochrome c</fullName>
    </recommendedName>
</protein>
<dbReference type="Proteomes" id="UP001597283">
    <property type="component" value="Unassembled WGS sequence"/>
</dbReference>
<dbReference type="RefSeq" id="WP_380941147.1">
    <property type="nucleotide sequence ID" value="NZ_JBHUFC010000006.1"/>
</dbReference>
<keyword evidence="2" id="KW-1185">Reference proteome</keyword>
<proteinExistence type="predicted"/>
<organism evidence="1 2">
    <name type="scientific">Sphingomonas floccifaciens</name>
    <dbReference type="NCBI Taxonomy" id="1844115"/>
    <lineage>
        <taxon>Bacteria</taxon>
        <taxon>Pseudomonadati</taxon>
        <taxon>Pseudomonadota</taxon>
        <taxon>Alphaproteobacteria</taxon>
        <taxon>Sphingomonadales</taxon>
        <taxon>Sphingomonadaceae</taxon>
        <taxon>Sphingomonas</taxon>
    </lineage>
</organism>
<gene>
    <name evidence="1" type="ORF">ACFSC3_14475</name>
</gene>
<accession>A0ABW4NG80</accession>
<dbReference type="Gene3D" id="1.10.760.10">
    <property type="entry name" value="Cytochrome c-like domain"/>
    <property type="match status" value="1"/>
</dbReference>
<evidence type="ECO:0008006" key="3">
    <source>
        <dbReference type="Google" id="ProtNLM"/>
    </source>
</evidence>
<dbReference type="InterPro" id="IPR036909">
    <property type="entry name" value="Cyt_c-like_dom_sf"/>
</dbReference>
<sequence>MRRLIVLLSLALAACSGQPDEADAPKAAETVRISLPDDPATKLGGSDPALIERTCLACHSVETITTQPRMPAEKWAATIEKMRAVYGAQIAKGDEPALVAALQSAQQ</sequence>
<evidence type="ECO:0000313" key="2">
    <source>
        <dbReference type="Proteomes" id="UP001597283"/>
    </source>
</evidence>
<evidence type="ECO:0000313" key="1">
    <source>
        <dbReference type="EMBL" id="MFD1788768.1"/>
    </source>
</evidence>
<reference evidence="2" key="1">
    <citation type="journal article" date="2019" name="Int. J. Syst. Evol. Microbiol.">
        <title>The Global Catalogue of Microorganisms (GCM) 10K type strain sequencing project: providing services to taxonomists for standard genome sequencing and annotation.</title>
        <authorList>
            <consortium name="The Broad Institute Genomics Platform"/>
            <consortium name="The Broad Institute Genome Sequencing Center for Infectious Disease"/>
            <person name="Wu L."/>
            <person name="Ma J."/>
        </authorList>
    </citation>
    <scope>NUCLEOTIDE SEQUENCE [LARGE SCALE GENOMIC DNA]</scope>
    <source>
        <strain evidence="2">Q85</strain>
    </source>
</reference>
<dbReference type="SUPFAM" id="SSF46626">
    <property type="entry name" value="Cytochrome c"/>
    <property type="match status" value="1"/>
</dbReference>